<sequence>MKRLTKTRSRSTGTELKSPRSKRQGIASVRGGASRRSPATAKRGSEQGSEEAREIPRAQWSRFFDTFSKNHDGWMTRVEVVSKGRRGALEARDLPLQGIAVDLKGSSPDTTFIILDMRPNVHLTHSVPRTKQVTFNERKQQLQISAANGDKAIANFKAPRKKR</sequence>
<accession>B9XN80</accession>
<dbReference type="OrthoDB" id="9810066at2"/>
<evidence type="ECO:0000256" key="1">
    <source>
        <dbReference type="SAM" id="MobiDB-lite"/>
    </source>
</evidence>
<evidence type="ECO:0008006" key="4">
    <source>
        <dbReference type="Google" id="ProtNLM"/>
    </source>
</evidence>
<name>B9XN80_PEDPL</name>
<dbReference type="RefSeq" id="WP_007417267.1">
    <property type="nucleotide sequence ID" value="NZ_ABOX02000038.1"/>
</dbReference>
<protein>
    <recommendedName>
        <fullName evidence="4">EF-hand domain-containing protein</fullName>
    </recommendedName>
</protein>
<dbReference type="InterPro" id="IPR035223">
    <property type="entry name" value="DUF5335"/>
</dbReference>
<feature type="region of interest" description="Disordered" evidence="1">
    <location>
        <begin position="1"/>
        <end position="57"/>
    </location>
</feature>
<comment type="caution">
    <text evidence="2">The sequence shown here is derived from an EMBL/GenBank/DDBJ whole genome shotgun (WGS) entry which is preliminary data.</text>
</comment>
<evidence type="ECO:0000313" key="2">
    <source>
        <dbReference type="EMBL" id="EEF58742.1"/>
    </source>
</evidence>
<gene>
    <name evidence="2" type="ORF">Cflav_PD1838</name>
</gene>
<dbReference type="Pfam" id="PF17269">
    <property type="entry name" value="DUF5335"/>
    <property type="match status" value="1"/>
</dbReference>
<reference evidence="2 3" key="1">
    <citation type="journal article" date="2011" name="J. Bacteriol.">
        <title>Genome sequence of 'Pedosphaera parvula' Ellin514, an aerobic Verrucomicrobial isolate from pasture soil.</title>
        <authorList>
            <person name="Kant R."/>
            <person name="van Passel M.W."/>
            <person name="Sangwan P."/>
            <person name="Palva A."/>
            <person name="Lucas S."/>
            <person name="Copeland A."/>
            <person name="Lapidus A."/>
            <person name="Glavina Del Rio T."/>
            <person name="Dalin E."/>
            <person name="Tice H."/>
            <person name="Bruce D."/>
            <person name="Goodwin L."/>
            <person name="Pitluck S."/>
            <person name="Chertkov O."/>
            <person name="Larimer F.W."/>
            <person name="Land M.L."/>
            <person name="Hauser L."/>
            <person name="Brettin T.S."/>
            <person name="Detter J.C."/>
            <person name="Han S."/>
            <person name="de Vos W.M."/>
            <person name="Janssen P.H."/>
            <person name="Smidt H."/>
        </authorList>
    </citation>
    <scope>NUCLEOTIDE SEQUENCE [LARGE SCALE GENOMIC DNA]</scope>
    <source>
        <strain evidence="2 3">Ellin514</strain>
    </source>
</reference>
<organism evidence="2 3">
    <name type="scientific">Pedosphaera parvula (strain Ellin514)</name>
    <dbReference type="NCBI Taxonomy" id="320771"/>
    <lineage>
        <taxon>Bacteria</taxon>
        <taxon>Pseudomonadati</taxon>
        <taxon>Verrucomicrobiota</taxon>
        <taxon>Pedosphaerae</taxon>
        <taxon>Pedosphaerales</taxon>
        <taxon>Pedosphaeraceae</taxon>
        <taxon>Pedosphaera</taxon>
    </lineage>
</organism>
<dbReference type="AlphaFoldDB" id="B9XN80"/>
<proteinExistence type="predicted"/>
<keyword evidence="3" id="KW-1185">Reference proteome</keyword>
<evidence type="ECO:0000313" key="3">
    <source>
        <dbReference type="Proteomes" id="UP000003688"/>
    </source>
</evidence>
<dbReference type="Proteomes" id="UP000003688">
    <property type="component" value="Unassembled WGS sequence"/>
</dbReference>
<dbReference type="EMBL" id="ABOX02000038">
    <property type="protein sequence ID" value="EEF58742.1"/>
    <property type="molecule type" value="Genomic_DNA"/>
</dbReference>